<keyword evidence="1" id="KW-0472">Membrane</keyword>
<feature type="domain" description="DUF1468" evidence="2">
    <location>
        <begin position="8"/>
        <end position="137"/>
    </location>
</feature>
<feature type="transmembrane region" description="Helical" evidence="1">
    <location>
        <begin position="76"/>
        <end position="103"/>
    </location>
</feature>
<gene>
    <name evidence="3" type="ORF">ABRZ09_07350</name>
</gene>
<feature type="transmembrane region" description="Helical" evidence="1">
    <location>
        <begin position="36"/>
        <end position="55"/>
    </location>
</feature>
<accession>A0AB39D4U7</accession>
<dbReference type="AlphaFoldDB" id="A0AB39D4U7"/>
<evidence type="ECO:0000256" key="1">
    <source>
        <dbReference type="SAM" id="Phobius"/>
    </source>
</evidence>
<dbReference type="InterPro" id="IPR009936">
    <property type="entry name" value="DUF1468"/>
</dbReference>
<reference evidence="3" key="1">
    <citation type="submission" date="2024-05" db="EMBL/GenBank/DDBJ databases">
        <authorList>
            <person name="Luo Y.-C."/>
            <person name="Nicholds J."/>
            <person name="Mortimer T."/>
            <person name="Maboni G."/>
        </authorList>
    </citation>
    <scope>NUCLEOTIDE SEQUENCE</scope>
    <source>
        <strain evidence="3">151108</strain>
    </source>
</reference>
<dbReference type="RefSeq" id="WP_368646480.1">
    <property type="nucleotide sequence ID" value="NZ_CP158255.1"/>
</dbReference>
<dbReference type="Pfam" id="PF07331">
    <property type="entry name" value="TctB"/>
    <property type="match status" value="1"/>
</dbReference>
<name>A0AB39D4U7_9BURK</name>
<sequence length="145" mass="16061">MSDRLLGISALIFAALMAWFGHDLQAPFSYEPVGPRAFPLLLALIIALCGAWLLLKHWRDAGKAPPTDWWRMALMACYVFGYALLFQFLGFILATALVTVLIGRLFGGTWIKLAIGGLSMGILFFILFDRVLDVVLPLGLLEFLS</sequence>
<proteinExistence type="predicted"/>
<evidence type="ECO:0000313" key="3">
    <source>
        <dbReference type="EMBL" id="XDJ49079.1"/>
    </source>
</evidence>
<feature type="transmembrane region" description="Helical" evidence="1">
    <location>
        <begin position="109"/>
        <end position="128"/>
    </location>
</feature>
<keyword evidence="1" id="KW-1133">Transmembrane helix</keyword>
<dbReference type="EMBL" id="CP158255">
    <property type="protein sequence ID" value="XDJ49079.1"/>
    <property type="molecule type" value="Genomic_DNA"/>
</dbReference>
<keyword evidence="1" id="KW-0812">Transmembrane</keyword>
<evidence type="ECO:0000259" key="2">
    <source>
        <dbReference type="Pfam" id="PF07331"/>
    </source>
</evidence>
<organism evidence="3">
    <name type="scientific">Castellaniella ginsengisoli</name>
    <dbReference type="NCBI Taxonomy" id="546114"/>
    <lineage>
        <taxon>Bacteria</taxon>
        <taxon>Pseudomonadati</taxon>
        <taxon>Pseudomonadota</taxon>
        <taxon>Betaproteobacteria</taxon>
        <taxon>Burkholderiales</taxon>
        <taxon>Alcaligenaceae</taxon>
        <taxon>Castellaniella</taxon>
    </lineage>
</organism>
<protein>
    <submittedName>
        <fullName evidence="3">Tripartite tricarboxylate transporter TctB family protein</fullName>
    </submittedName>
</protein>